<dbReference type="Gene3D" id="3.40.50.2300">
    <property type="match status" value="1"/>
</dbReference>
<evidence type="ECO:0000259" key="2">
    <source>
        <dbReference type="PROSITE" id="PS50110"/>
    </source>
</evidence>
<sequence length="84" mass="9331">MTDEPMVNLLDDEPEMLKALTRLLRAEGFQVRGFSGAREFIAHVRPHGPACRVLDVAMPEIEGALCTRSPRAFCCTLGPEVPRH</sequence>
<keyword evidence="4" id="KW-1185">Reference proteome</keyword>
<accession>A0AAJ0U2Z4</accession>
<keyword evidence="1" id="KW-0597">Phosphoprotein</keyword>
<dbReference type="PROSITE" id="PS50110">
    <property type="entry name" value="RESPONSE_REGULATORY"/>
    <property type="match status" value="1"/>
</dbReference>
<name>A0AAJ0U2Z4_9GAMM</name>
<dbReference type="InterPro" id="IPR011006">
    <property type="entry name" value="CheY-like_superfamily"/>
</dbReference>
<dbReference type="SUPFAM" id="SSF52172">
    <property type="entry name" value="CheY-like"/>
    <property type="match status" value="1"/>
</dbReference>
<evidence type="ECO:0000256" key="1">
    <source>
        <dbReference type="PROSITE-ProRule" id="PRU00169"/>
    </source>
</evidence>
<feature type="domain" description="Response regulatory" evidence="2">
    <location>
        <begin position="6"/>
        <end position="84"/>
    </location>
</feature>
<dbReference type="EMBL" id="NRSJ01000009">
    <property type="protein sequence ID" value="MBK1704334.1"/>
    <property type="molecule type" value="Genomic_DNA"/>
</dbReference>
<reference evidence="3" key="1">
    <citation type="submission" date="2017-08" db="EMBL/GenBank/DDBJ databases">
        <authorList>
            <person name="Imhoff J.F."/>
            <person name="Rahn T."/>
            <person name="Kuenzel S."/>
            <person name="Neulinger S.C."/>
        </authorList>
    </citation>
    <scope>NUCLEOTIDE SEQUENCE</scope>
    <source>
        <strain evidence="3">DSM 11080</strain>
    </source>
</reference>
<dbReference type="Proteomes" id="UP001296776">
    <property type="component" value="Unassembled WGS sequence"/>
</dbReference>
<reference evidence="3" key="2">
    <citation type="journal article" date="2020" name="Microorganisms">
        <title>Osmotic Adaptation and Compatible Solute Biosynthesis of Phototrophic Bacteria as Revealed from Genome Analyses.</title>
        <authorList>
            <person name="Imhoff J.F."/>
            <person name="Rahn T."/>
            <person name="Kunzel S."/>
            <person name="Keller A."/>
            <person name="Neulinger S.C."/>
        </authorList>
    </citation>
    <scope>NUCLEOTIDE SEQUENCE</scope>
    <source>
        <strain evidence="3">DSM 11080</strain>
    </source>
</reference>
<feature type="modified residue" description="4-aspartylphosphate" evidence="1">
    <location>
        <position position="55"/>
    </location>
</feature>
<gene>
    <name evidence="3" type="ORF">CKO40_07180</name>
</gene>
<proteinExistence type="predicted"/>
<evidence type="ECO:0000313" key="3">
    <source>
        <dbReference type="EMBL" id="MBK1704334.1"/>
    </source>
</evidence>
<organism evidence="3 4">
    <name type="scientific">Halochromatium glycolicum</name>
    <dbReference type="NCBI Taxonomy" id="85075"/>
    <lineage>
        <taxon>Bacteria</taxon>
        <taxon>Pseudomonadati</taxon>
        <taxon>Pseudomonadota</taxon>
        <taxon>Gammaproteobacteria</taxon>
        <taxon>Chromatiales</taxon>
        <taxon>Chromatiaceae</taxon>
        <taxon>Halochromatium</taxon>
    </lineage>
</organism>
<dbReference type="GO" id="GO:0000160">
    <property type="term" value="P:phosphorelay signal transduction system"/>
    <property type="evidence" value="ECO:0007669"/>
    <property type="project" value="InterPro"/>
</dbReference>
<protein>
    <recommendedName>
        <fullName evidence="2">Response regulatory domain-containing protein</fullName>
    </recommendedName>
</protein>
<evidence type="ECO:0000313" key="4">
    <source>
        <dbReference type="Proteomes" id="UP001296776"/>
    </source>
</evidence>
<dbReference type="RefSeq" id="WP_200345519.1">
    <property type="nucleotide sequence ID" value="NZ_NRSJ01000009.1"/>
</dbReference>
<dbReference type="AlphaFoldDB" id="A0AAJ0U2Z4"/>
<dbReference type="Pfam" id="PF00072">
    <property type="entry name" value="Response_reg"/>
    <property type="match status" value="1"/>
</dbReference>
<dbReference type="InterPro" id="IPR001789">
    <property type="entry name" value="Sig_transdc_resp-reg_receiver"/>
</dbReference>
<comment type="caution">
    <text evidence="3">The sequence shown here is derived from an EMBL/GenBank/DDBJ whole genome shotgun (WGS) entry which is preliminary data.</text>
</comment>